<dbReference type="EMBL" id="CADCTW010000001">
    <property type="protein sequence ID" value="CAA9294556.1"/>
    <property type="molecule type" value="Genomic_DNA"/>
</dbReference>
<reference evidence="1" key="1">
    <citation type="submission" date="2020-02" db="EMBL/GenBank/DDBJ databases">
        <authorList>
            <person name="Meier V. D."/>
        </authorList>
    </citation>
    <scope>NUCLEOTIDE SEQUENCE</scope>
    <source>
        <strain evidence="1">AVDCRST_MAG68</strain>
    </source>
</reference>
<evidence type="ECO:0000313" key="1">
    <source>
        <dbReference type="EMBL" id="CAA9294556.1"/>
    </source>
</evidence>
<sequence>MNDDLRARRAHRRRFLERLYEASEQGDSEYLDGYELAGELGLSRQDAERFVRYHLDHGFVVTTGRHGLTVRITAQGIDHVERGTE</sequence>
<protein>
    <submittedName>
        <fullName evidence="1">Uncharacterized protein</fullName>
    </submittedName>
</protein>
<gene>
    <name evidence="1" type="ORF">AVDCRST_MAG68-1730</name>
</gene>
<name>A0A6J4K373_9BACT</name>
<organism evidence="1">
    <name type="scientific">uncultured Gemmatimonadota bacterium</name>
    <dbReference type="NCBI Taxonomy" id="203437"/>
    <lineage>
        <taxon>Bacteria</taxon>
        <taxon>Pseudomonadati</taxon>
        <taxon>Gemmatimonadota</taxon>
        <taxon>environmental samples</taxon>
    </lineage>
</organism>
<dbReference type="AlphaFoldDB" id="A0A6J4K373"/>
<accession>A0A6J4K373</accession>
<proteinExistence type="predicted"/>